<keyword evidence="3" id="KW-0233">DNA recombination</keyword>
<proteinExistence type="inferred from homology"/>
<dbReference type="RefSeq" id="WP_172693067.1">
    <property type="nucleotide sequence ID" value="NZ_MG674581.1"/>
</dbReference>
<dbReference type="PROSITE" id="PS51898">
    <property type="entry name" value="TYR_RECOMBINASE"/>
    <property type="match status" value="1"/>
</dbReference>
<dbReference type="CDD" id="cd01189">
    <property type="entry name" value="INT_ICEBs1_C_like"/>
    <property type="match status" value="1"/>
</dbReference>
<keyword evidence="5" id="KW-0614">Plasmid</keyword>
<dbReference type="InterPro" id="IPR010998">
    <property type="entry name" value="Integrase_recombinase_N"/>
</dbReference>
<geneLocation type="plasmid" evidence="5">
    <name>pHLSA</name>
</geneLocation>
<dbReference type="SUPFAM" id="SSF56349">
    <property type="entry name" value="DNA breaking-rejoining enzymes"/>
    <property type="match status" value="1"/>
</dbReference>
<comment type="similarity">
    <text evidence="1">Belongs to the 'phage' integrase family.</text>
</comment>
<protein>
    <submittedName>
        <fullName evidence="5">Integrase, superantigen-encoding pathogenicity islands SaPI</fullName>
    </submittedName>
</protein>
<evidence type="ECO:0000256" key="3">
    <source>
        <dbReference type="ARBA" id="ARBA00023172"/>
    </source>
</evidence>
<dbReference type="InterPro" id="IPR013762">
    <property type="entry name" value="Integrase-like_cat_sf"/>
</dbReference>
<dbReference type="EMBL" id="MG674581">
    <property type="protein sequence ID" value="AWB15620.1"/>
    <property type="molecule type" value="Genomic_DNA"/>
</dbReference>
<name>A0A2S0T1A1_ENTFC</name>
<dbReference type="Gene3D" id="1.10.443.10">
    <property type="entry name" value="Intergrase catalytic core"/>
    <property type="match status" value="1"/>
</dbReference>
<reference evidence="5" key="1">
    <citation type="journal article" date="2018" name="Int. J. Antimicrob. Agents">
        <title>Vancomycin resistance in Enterococcus faecium isolated from Danish chicken meat is located on a pVEF4-like plasmid persisting in poultry for 18 years.</title>
        <authorList>
            <person name="Leinweber H."/>
            <person name="Alotaibi S.M.I."/>
            <person name="Overballe-Petersen S."/>
            <person name="Hansen F."/>
            <person name="Hasman H."/>
            <person name="Bortolaia V."/>
            <person name="Hammerum A.M."/>
            <person name="Ingmer H."/>
        </authorList>
    </citation>
    <scope>NUCLEOTIDE SEQUENCE</scope>
    <source>
        <strain evidence="5">HL1</strain>
        <plasmid evidence="5">pHLSA</plasmid>
    </source>
</reference>
<evidence type="ECO:0000256" key="1">
    <source>
        <dbReference type="ARBA" id="ARBA00008857"/>
    </source>
</evidence>
<keyword evidence="2" id="KW-0238">DNA-binding</keyword>
<sequence length="221" mass="26091">MELREIRPIDIQKWQKNLLSKYKNSYVRNMYGIFQMSLDRAVVLGLLEKNPAKVIGNVKKRKTTVDFWTKEEFTKVISTFYIDDLYQHFGFICMWLLFMTVMRLGEATALTWKDIDFENKNLRVNKTLYYKRAKTYEFVEPETASSIRTIELDDNTITFLKAWKERQVSIGGMSFVLSYNGTPTQKYTIRHIMRRHATIVGVHIIRIHGLRHSHASLLISQ</sequence>
<evidence type="ECO:0000313" key="5">
    <source>
        <dbReference type="EMBL" id="AWB15620.1"/>
    </source>
</evidence>
<dbReference type="GO" id="GO:0015074">
    <property type="term" value="P:DNA integration"/>
    <property type="evidence" value="ECO:0007669"/>
    <property type="project" value="InterPro"/>
</dbReference>
<evidence type="ECO:0000256" key="2">
    <source>
        <dbReference type="ARBA" id="ARBA00023125"/>
    </source>
</evidence>
<accession>A0A2S0T1A1</accession>
<dbReference type="Gene3D" id="1.10.150.130">
    <property type="match status" value="1"/>
</dbReference>
<dbReference type="InterPro" id="IPR011010">
    <property type="entry name" value="DNA_brk_join_enz"/>
</dbReference>
<dbReference type="PANTHER" id="PTHR30349:SF64">
    <property type="entry name" value="PROPHAGE INTEGRASE INTD-RELATED"/>
    <property type="match status" value="1"/>
</dbReference>
<dbReference type="InterPro" id="IPR002104">
    <property type="entry name" value="Integrase_catalytic"/>
</dbReference>
<organism evidence="5">
    <name type="scientific">Enterococcus faecium</name>
    <name type="common">Streptococcus faecium</name>
    <dbReference type="NCBI Taxonomy" id="1352"/>
    <lineage>
        <taxon>Bacteria</taxon>
        <taxon>Bacillati</taxon>
        <taxon>Bacillota</taxon>
        <taxon>Bacilli</taxon>
        <taxon>Lactobacillales</taxon>
        <taxon>Enterococcaceae</taxon>
        <taxon>Enterococcus</taxon>
    </lineage>
</organism>
<evidence type="ECO:0000259" key="4">
    <source>
        <dbReference type="PROSITE" id="PS51898"/>
    </source>
</evidence>
<dbReference type="Pfam" id="PF00589">
    <property type="entry name" value="Phage_integrase"/>
    <property type="match status" value="1"/>
</dbReference>
<dbReference type="GO" id="GO:0003677">
    <property type="term" value="F:DNA binding"/>
    <property type="evidence" value="ECO:0007669"/>
    <property type="project" value="UniProtKB-KW"/>
</dbReference>
<dbReference type="PANTHER" id="PTHR30349">
    <property type="entry name" value="PHAGE INTEGRASE-RELATED"/>
    <property type="match status" value="1"/>
</dbReference>
<dbReference type="InterPro" id="IPR050090">
    <property type="entry name" value="Tyrosine_recombinase_XerCD"/>
</dbReference>
<dbReference type="GO" id="GO:0006310">
    <property type="term" value="P:DNA recombination"/>
    <property type="evidence" value="ECO:0007669"/>
    <property type="project" value="UniProtKB-KW"/>
</dbReference>
<dbReference type="AlphaFoldDB" id="A0A2S0T1A1"/>
<feature type="domain" description="Tyr recombinase" evidence="4">
    <location>
        <begin position="63"/>
        <end position="221"/>
    </location>
</feature>